<keyword evidence="3" id="KW-0564">Palmitate</keyword>
<evidence type="ECO:0000256" key="4">
    <source>
        <dbReference type="ARBA" id="ARBA00023237"/>
    </source>
</evidence>
<dbReference type="GO" id="GO:0001530">
    <property type="term" value="F:lipopolysaccharide binding"/>
    <property type="evidence" value="ECO:0007669"/>
    <property type="project" value="TreeGrafter"/>
</dbReference>
<dbReference type="Pfam" id="PF04390">
    <property type="entry name" value="LptE"/>
    <property type="match status" value="1"/>
</dbReference>
<evidence type="ECO:0000256" key="2">
    <source>
        <dbReference type="ARBA" id="ARBA00023136"/>
    </source>
</evidence>
<dbReference type="AlphaFoldDB" id="A0A1G7V9E4"/>
<dbReference type="GO" id="GO:0015920">
    <property type="term" value="P:lipopolysaccharide transport"/>
    <property type="evidence" value="ECO:0007669"/>
    <property type="project" value="TreeGrafter"/>
</dbReference>
<evidence type="ECO:0000313" key="7">
    <source>
        <dbReference type="Proteomes" id="UP000198641"/>
    </source>
</evidence>
<dbReference type="PROSITE" id="PS51257">
    <property type="entry name" value="PROKAR_LIPOPROTEIN"/>
    <property type="match status" value="1"/>
</dbReference>
<dbReference type="STRING" id="284577.SAMN05216571_12010"/>
<keyword evidence="1" id="KW-0732">Signal</keyword>
<keyword evidence="7" id="KW-1185">Reference proteome</keyword>
<keyword evidence="5 6" id="KW-0449">Lipoprotein</keyword>
<evidence type="ECO:0000313" key="6">
    <source>
        <dbReference type="EMBL" id="SDG56161.1"/>
    </source>
</evidence>
<sequence length="171" mass="18487">MQRRHFLKQGLKVAMGAAAVSVLGLGLSGCGFQLRGYGESIPALSALALAGPNDDLTPVVRRALTSAGTQIDDQAELRLNLGRATINETNRGLAGAGSRDIDLTLTVPFSVQRQANDAYLLDQQTLNVSERISINDNDLLAQDDARRAARERLREAAARQLLERLRPLAEQ</sequence>
<dbReference type="GO" id="GO:0019867">
    <property type="term" value="C:outer membrane"/>
    <property type="evidence" value="ECO:0007669"/>
    <property type="project" value="InterPro"/>
</dbReference>
<dbReference type="EMBL" id="FNCI01000020">
    <property type="protein sequence ID" value="SDG56161.1"/>
    <property type="molecule type" value="Genomic_DNA"/>
</dbReference>
<keyword evidence="2" id="KW-0472">Membrane</keyword>
<organism evidence="6 7">
    <name type="scientific">Onishia taeanensis</name>
    <dbReference type="NCBI Taxonomy" id="284577"/>
    <lineage>
        <taxon>Bacteria</taxon>
        <taxon>Pseudomonadati</taxon>
        <taxon>Pseudomonadota</taxon>
        <taxon>Gammaproteobacteria</taxon>
        <taxon>Oceanospirillales</taxon>
        <taxon>Halomonadaceae</taxon>
        <taxon>Onishia</taxon>
    </lineage>
</organism>
<dbReference type="Proteomes" id="UP000198641">
    <property type="component" value="Unassembled WGS sequence"/>
</dbReference>
<dbReference type="RefSeq" id="WP_092528765.1">
    <property type="nucleotide sequence ID" value="NZ_FNCI01000020.1"/>
</dbReference>
<dbReference type="Gene3D" id="3.30.160.150">
    <property type="entry name" value="Lipoprotein like domain"/>
    <property type="match status" value="1"/>
</dbReference>
<dbReference type="PANTHER" id="PTHR38098:SF1">
    <property type="entry name" value="LPS-ASSEMBLY LIPOPROTEIN LPTE"/>
    <property type="match status" value="1"/>
</dbReference>
<dbReference type="InterPro" id="IPR007485">
    <property type="entry name" value="LPS_assembly_LptE"/>
</dbReference>
<gene>
    <name evidence="6" type="ORF">SAMN05216571_12010</name>
</gene>
<accession>A0A1G7V9E4</accession>
<reference evidence="6 7" key="1">
    <citation type="submission" date="2016-10" db="EMBL/GenBank/DDBJ databases">
        <authorList>
            <person name="de Groot N.N."/>
        </authorList>
    </citation>
    <scope>NUCLEOTIDE SEQUENCE [LARGE SCALE GENOMIC DNA]</scope>
    <source>
        <strain evidence="6 7">BH539</strain>
    </source>
</reference>
<evidence type="ECO:0000256" key="5">
    <source>
        <dbReference type="ARBA" id="ARBA00023288"/>
    </source>
</evidence>
<dbReference type="GO" id="GO:1990351">
    <property type="term" value="C:transporter complex"/>
    <property type="evidence" value="ECO:0007669"/>
    <property type="project" value="TreeGrafter"/>
</dbReference>
<dbReference type="PANTHER" id="PTHR38098">
    <property type="entry name" value="LPS-ASSEMBLY LIPOPROTEIN LPTE"/>
    <property type="match status" value="1"/>
</dbReference>
<evidence type="ECO:0000256" key="1">
    <source>
        <dbReference type="ARBA" id="ARBA00022729"/>
    </source>
</evidence>
<keyword evidence="4" id="KW-0998">Cell outer membrane</keyword>
<dbReference type="GO" id="GO:0043165">
    <property type="term" value="P:Gram-negative-bacterium-type cell outer membrane assembly"/>
    <property type="evidence" value="ECO:0007669"/>
    <property type="project" value="InterPro"/>
</dbReference>
<protein>
    <submittedName>
        <fullName evidence="6">LPS-assembly lipoprotein</fullName>
    </submittedName>
</protein>
<dbReference type="OrthoDB" id="6182244at2"/>
<evidence type="ECO:0000256" key="3">
    <source>
        <dbReference type="ARBA" id="ARBA00023139"/>
    </source>
</evidence>
<name>A0A1G7V9E4_9GAMM</name>
<proteinExistence type="predicted"/>